<feature type="non-terminal residue" evidence="3">
    <location>
        <position position="1"/>
    </location>
</feature>
<organism evidence="3">
    <name type="scientific">Falcidens crossotus</name>
    <dbReference type="NCBI Taxonomy" id="515353"/>
    <lineage>
        <taxon>Eukaryota</taxon>
        <taxon>Metazoa</taxon>
        <taxon>Spiralia</taxon>
        <taxon>Lophotrochozoa</taxon>
        <taxon>Mollusca</taxon>
        <taxon>Aplacophora</taxon>
        <taxon>Caudofoveata</taxon>
        <taxon>Chaetodermatida</taxon>
        <taxon>Chaetodermatidae</taxon>
        <taxon>Falcidens</taxon>
    </lineage>
</organism>
<reference evidence="3" key="1">
    <citation type="journal article" date="2008" name="Mol. Phylogenet. Evol.">
        <title>Hemocyanin in mollusks-A molecular survey and new data on hemocyanin genes in Solenogastres and Caudofoveata.</title>
        <authorList>
            <person name="Lieb B."/>
            <person name="Todt C."/>
        </authorList>
    </citation>
    <scope>NUCLEOTIDE SEQUENCE</scope>
</reference>
<dbReference type="Gene3D" id="1.10.1280.10">
    <property type="entry name" value="Di-copper center containing domain from catechol oxidase"/>
    <property type="match status" value="1"/>
</dbReference>
<gene>
    <name evidence="3" type="primary">hc-e</name>
</gene>
<dbReference type="AlphaFoldDB" id="B5RHQ7"/>
<sequence>LPYWDWTKPMSALPSILTDATYTDPFSQVTIDNPFNKAAISFEGQETKRDVQSAKIFEQPGLGKHTWLFEQTMYALEQENWCDFEIQFEVLHNAVHAWIGGKEKYSFGHLHYASYDPAFYLHHSMSDRIWAMWQA</sequence>
<dbReference type="PANTHER" id="PTHR11474">
    <property type="entry name" value="TYROSINASE FAMILY MEMBER"/>
    <property type="match status" value="1"/>
</dbReference>
<dbReference type="GO" id="GO:0046872">
    <property type="term" value="F:metal ion binding"/>
    <property type="evidence" value="ECO:0007669"/>
    <property type="project" value="UniProtKB-KW"/>
</dbReference>
<protein>
    <submittedName>
        <fullName evidence="3">Hemocyanin e</fullName>
    </submittedName>
</protein>
<dbReference type="EMBL" id="AM949572">
    <property type="protein sequence ID" value="CAQ30426.1"/>
    <property type="molecule type" value="mRNA"/>
</dbReference>
<dbReference type="InterPro" id="IPR050316">
    <property type="entry name" value="Tyrosinase/Hemocyanin"/>
</dbReference>
<keyword evidence="1" id="KW-0479">Metal-binding</keyword>
<proteinExistence type="evidence at transcript level"/>
<name>B5RHQ7_9MOLL</name>
<evidence type="ECO:0000256" key="1">
    <source>
        <dbReference type="ARBA" id="ARBA00022723"/>
    </source>
</evidence>
<dbReference type="PROSITE" id="PS00498">
    <property type="entry name" value="TYROSINASE_2"/>
    <property type="match status" value="1"/>
</dbReference>
<feature type="non-terminal residue" evidence="3">
    <location>
        <position position="135"/>
    </location>
</feature>
<dbReference type="PRINTS" id="PR00092">
    <property type="entry name" value="TYROSINASE"/>
</dbReference>
<dbReference type="GO" id="GO:0016491">
    <property type="term" value="F:oxidoreductase activity"/>
    <property type="evidence" value="ECO:0007669"/>
    <property type="project" value="InterPro"/>
</dbReference>
<dbReference type="Pfam" id="PF00264">
    <property type="entry name" value="Tyrosinase"/>
    <property type="match status" value="1"/>
</dbReference>
<dbReference type="InterPro" id="IPR002227">
    <property type="entry name" value="Tyrosinase_Cu-bd"/>
</dbReference>
<dbReference type="InterPro" id="IPR008922">
    <property type="entry name" value="Di-copper_centre_dom_sf"/>
</dbReference>
<evidence type="ECO:0000259" key="2">
    <source>
        <dbReference type="PROSITE" id="PS00498"/>
    </source>
</evidence>
<feature type="domain" description="Tyrosinase copper-binding" evidence="2">
    <location>
        <begin position="116"/>
        <end position="127"/>
    </location>
</feature>
<dbReference type="SUPFAM" id="SSF48056">
    <property type="entry name" value="Di-copper centre-containing domain"/>
    <property type="match status" value="1"/>
</dbReference>
<evidence type="ECO:0000313" key="3">
    <source>
        <dbReference type="EMBL" id="CAQ30426.1"/>
    </source>
</evidence>
<accession>B5RHQ7</accession>